<evidence type="ECO:0000256" key="2">
    <source>
        <dbReference type="ARBA" id="ARBA00013064"/>
    </source>
</evidence>
<accession>A0A6A7G3B4</accession>
<dbReference type="CDD" id="cd14566">
    <property type="entry name" value="DSP_MKP_classII"/>
    <property type="match status" value="1"/>
</dbReference>
<sequence length="395" mass="43200">MKMMPSLSNEATTVDCSQLCDVLRDLRPTESSPIVLDCRDEASYNMNHIRCAVHVALPSLLVRRLAAGKASIGQVAKHLGAEVHTGVLLYDHEGEPTPVVVALANRMLHEGCPVQYLQGGFSCFQSRFPEWCEGSIPFSSDSLSAPGGSPIAGGVSTTQSSTISSSKGFHDAPTVGLKSLRISTCDPLRPVDGMLDSSGKSLGPCDSSLGREIPFDDLCFPVEIMPHLFLGNAKNSGDIDSLNRHKIQYIVNVTPNLPNVFEGCGHYKYMQIPIADHWSQNLASFFPKAIQFIDEARESGVGVLVHCLAGISRSVTITVAYLMFKEKLSLEAAYDYVRVKKANIAPNFNFMGQLQDFQIQLNLSPHKCSCLSECRCRHLHFLSSPDSGIEFDRYS</sequence>
<evidence type="ECO:0000256" key="4">
    <source>
        <dbReference type="ARBA" id="ARBA00022912"/>
    </source>
</evidence>
<reference evidence="8" key="1">
    <citation type="submission" date="2017-11" db="EMBL/GenBank/DDBJ databases">
        <title>The sensing device of the deep-sea amphipod.</title>
        <authorList>
            <person name="Kobayashi H."/>
            <person name="Nagahama T."/>
            <person name="Arai W."/>
            <person name="Sasagawa Y."/>
            <person name="Umeda M."/>
            <person name="Hayashi T."/>
            <person name="Nikaido I."/>
            <person name="Watanabe H."/>
            <person name="Oguri K."/>
            <person name="Kitazato H."/>
            <person name="Fujioka K."/>
            <person name="Kido Y."/>
            <person name="Takami H."/>
        </authorList>
    </citation>
    <scope>NUCLEOTIDE SEQUENCE</scope>
    <source>
        <tissue evidence="8">Whole body</tissue>
    </source>
</reference>
<dbReference type="GO" id="GO:0033550">
    <property type="term" value="F:MAP kinase tyrosine phosphatase activity"/>
    <property type="evidence" value="ECO:0007669"/>
    <property type="project" value="TreeGrafter"/>
</dbReference>
<dbReference type="Pfam" id="PF00782">
    <property type="entry name" value="DSPc"/>
    <property type="match status" value="1"/>
</dbReference>
<proteinExistence type="evidence at transcript level"/>
<dbReference type="InterPro" id="IPR020422">
    <property type="entry name" value="TYR_PHOSPHATASE_DUAL_dom"/>
</dbReference>
<dbReference type="PROSITE" id="PS50056">
    <property type="entry name" value="TYR_PHOSPHATASE_2"/>
    <property type="match status" value="1"/>
</dbReference>
<dbReference type="EC" id="3.1.3.48" evidence="2"/>
<dbReference type="SUPFAM" id="SSF52821">
    <property type="entry name" value="Rhodanese/Cell cycle control phosphatase"/>
    <property type="match status" value="1"/>
</dbReference>
<dbReference type="GO" id="GO:0043409">
    <property type="term" value="P:negative regulation of MAPK cascade"/>
    <property type="evidence" value="ECO:0007669"/>
    <property type="project" value="TreeGrafter"/>
</dbReference>
<name>A0A6A7G3B4_9CRUS</name>
<keyword evidence="3" id="KW-0378">Hydrolase</keyword>
<feature type="domain" description="Tyrosine specific protein phosphatases" evidence="6">
    <location>
        <begin position="284"/>
        <end position="344"/>
    </location>
</feature>
<dbReference type="GO" id="GO:0017017">
    <property type="term" value="F:MAP kinase tyrosine/serine/threonine phosphatase activity"/>
    <property type="evidence" value="ECO:0007669"/>
    <property type="project" value="InterPro"/>
</dbReference>
<dbReference type="InterPro" id="IPR000387">
    <property type="entry name" value="Tyr_Pase_dom"/>
</dbReference>
<dbReference type="AlphaFoldDB" id="A0A6A7G3B4"/>
<dbReference type="CDD" id="cd01446">
    <property type="entry name" value="DSP_MapKP"/>
    <property type="match status" value="1"/>
</dbReference>
<dbReference type="InterPro" id="IPR036873">
    <property type="entry name" value="Rhodanese-like_dom_sf"/>
</dbReference>
<dbReference type="GO" id="GO:0008330">
    <property type="term" value="F:protein tyrosine/threonine phosphatase activity"/>
    <property type="evidence" value="ECO:0007669"/>
    <property type="project" value="TreeGrafter"/>
</dbReference>
<evidence type="ECO:0000313" key="8">
    <source>
        <dbReference type="EMBL" id="LAC25366.1"/>
    </source>
</evidence>
<dbReference type="PANTHER" id="PTHR10159">
    <property type="entry name" value="DUAL SPECIFICITY PROTEIN PHOSPHATASE"/>
    <property type="match status" value="1"/>
</dbReference>
<dbReference type="PANTHER" id="PTHR10159:SF519">
    <property type="entry name" value="DUAL SPECIFICITY PROTEIN PHOSPHATASE MPK3"/>
    <property type="match status" value="1"/>
</dbReference>
<organism evidence="8">
    <name type="scientific">Hirondellea gigas</name>
    <dbReference type="NCBI Taxonomy" id="1518452"/>
    <lineage>
        <taxon>Eukaryota</taxon>
        <taxon>Metazoa</taxon>
        <taxon>Ecdysozoa</taxon>
        <taxon>Arthropoda</taxon>
        <taxon>Crustacea</taxon>
        <taxon>Multicrustacea</taxon>
        <taxon>Malacostraca</taxon>
        <taxon>Eumalacostraca</taxon>
        <taxon>Peracarida</taxon>
        <taxon>Amphipoda</taxon>
        <taxon>Amphilochidea</taxon>
        <taxon>Lysianassida</taxon>
        <taxon>Lysianassidira</taxon>
        <taxon>Lysianassoidea</taxon>
        <taxon>Lysianassidae</taxon>
        <taxon>Hirondellea</taxon>
    </lineage>
</organism>
<evidence type="ECO:0000259" key="5">
    <source>
        <dbReference type="PROSITE" id="PS50054"/>
    </source>
</evidence>
<dbReference type="SMART" id="SM00195">
    <property type="entry name" value="DSPc"/>
    <property type="match status" value="1"/>
</dbReference>
<dbReference type="InterPro" id="IPR008343">
    <property type="entry name" value="MKP"/>
</dbReference>
<dbReference type="PROSITE" id="PS50206">
    <property type="entry name" value="RHODANESE_3"/>
    <property type="match status" value="1"/>
</dbReference>
<dbReference type="EMBL" id="IACT01006229">
    <property type="protein sequence ID" value="LAC25366.1"/>
    <property type="molecule type" value="mRNA"/>
</dbReference>
<evidence type="ECO:0000256" key="1">
    <source>
        <dbReference type="ARBA" id="ARBA00008601"/>
    </source>
</evidence>
<keyword evidence="4" id="KW-0904">Protein phosphatase</keyword>
<dbReference type="Gene3D" id="3.90.190.10">
    <property type="entry name" value="Protein tyrosine phosphatase superfamily"/>
    <property type="match status" value="1"/>
</dbReference>
<dbReference type="InterPro" id="IPR001763">
    <property type="entry name" value="Rhodanese-like_dom"/>
</dbReference>
<dbReference type="PRINTS" id="PR01764">
    <property type="entry name" value="MAPKPHPHTASE"/>
</dbReference>
<comment type="similarity">
    <text evidence="1">Belongs to the protein-tyrosine phosphatase family. Non-receptor class dual specificity subfamily.</text>
</comment>
<dbReference type="SMART" id="SM00450">
    <property type="entry name" value="RHOD"/>
    <property type="match status" value="1"/>
</dbReference>
<evidence type="ECO:0000259" key="7">
    <source>
        <dbReference type="PROSITE" id="PS50206"/>
    </source>
</evidence>
<dbReference type="InterPro" id="IPR029021">
    <property type="entry name" value="Prot-tyrosine_phosphatase-like"/>
</dbReference>
<feature type="domain" description="Rhodanese" evidence="7">
    <location>
        <begin position="29"/>
        <end position="133"/>
    </location>
</feature>
<dbReference type="Gene3D" id="3.40.250.10">
    <property type="entry name" value="Rhodanese-like domain"/>
    <property type="match status" value="1"/>
</dbReference>
<dbReference type="GO" id="GO:0005829">
    <property type="term" value="C:cytosol"/>
    <property type="evidence" value="ECO:0007669"/>
    <property type="project" value="TreeGrafter"/>
</dbReference>
<evidence type="ECO:0000259" key="6">
    <source>
        <dbReference type="PROSITE" id="PS50056"/>
    </source>
</evidence>
<dbReference type="SUPFAM" id="SSF52799">
    <property type="entry name" value="(Phosphotyrosine protein) phosphatases II"/>
    <property type="match status" value="1"/>
</dbReference>
<dbReference type="InterPro" id="IPR000340">
    <property type="entry name" value="Dual-sp_phosphatase_cat-dom"/>
</dbReference>
<evidence type="ECO:0000256" key="3">
    <source>
        <dbReference type="ARBA" id="ARBA00022801"/>
    </source>
</evidence>
<feature type="domain" description="Tyrosine-protein phosphatase" evidence="5">
    <location>
        <begin position="220"/>
        <end position="363"/>
    </location>
</feature>
<protein>
    <recommendedName>
        <fullName evidence="2">protein-tyrosine-phosphatase</fullName>
        <ecNumber evidence="2">3.1.3.48</ecNumber>
    </recommendedName>
</protein>
<dbReference type="PROSITE" id="PS50054">
    <property type="entry name" value="TYR_PHOSPHATASE_DUAL"/>
    <property type="match status" value="1"/>
</dbReference>
<dbReference type="Pfam" id="PF00581">
    <property type="entry name" value="Rhodanese"/>
    <property type="match status" value="1"/>
</dbReference>